<accession>A0A9W8N1Y5</accession>
<gene>
    <name evidence="2" type="ORF">NLJ89_g430</name>
</gene>
<dbReference type="AlphaFoldDB" id="A0A9W8N1Y5"/>
<dbReference type="EMBL" id="JANKHO010000016">
    <property type="protein sequence ID" value="KAJ3517548.1"/>
    <property type="molecule type" value="Genomic_DNA"/>
</dbReference>
<dbReference type="Gene3D" id="3.40.50.1820">
    <property type="entry name" value="alpha/beta hydrolase"/>
    <property type="match status" value="1"/>
</dbReference>
<dbReference type="InterPro" id="IPR029058">
    <property type="entry name" value="AB_hydrolase_fold"/>
</dbReference>
<comment type="caution">
    <text evidence="2">The sequence shown here is derived from an EMBL/GenBank/DDBJ whole genome shotgun (WGS) entry which is preliminary data.</text>
</comment>
<reference evidence="2" key="1">
    <citation type="submission" date="2022-07" db="EMBL/GenBank/DDBJ databases">
        <title>Genome Sequence of Agrocybe chaxingu.</title>
        <authorList>
            <person name="Buettner E."/>
        </authorList>
    </citation>
    <scope>NUCLEOTIDE SEQUENCE</scope>
    <source>
        <strain evidence="2">MP-N11</strain>
    </source>
</reference>
<evidence type="ECO:0000259" key="1">
    <source>
        <dbReference type="Pfam" id="PF12697"/>
    </source>
</evidence>
<protein>
    <recommendedName>
        <fullName evidence="1">AB hydrolase-1 domain-containing protein</fullName>
    </recommendedName>
</protein>
<organism evidence="2 3">
    <name type="scientific">Agrocybe chaxingu</name>
    <dbReference type="NCBI Taxonomy" id="84603"/>
    <lineage>
        <taxon>Eukaryota</taxon>
        <taxon>Fungi</taxon>
        <taxon>Dikarya</taxon>
        <taxon>Basidiomycota</taxon>
        <taxon>Agaricomycotina</taxon>
        <taxon>Agaricomycetes</taxon>
        <taxon>Agaricomycetidae</taxon>
        <taxon>Agaricales</taxon>
        <taxon>Agaricineae</taxon>
        <taxon>Strophariaceae</taxon>
        <taxon>Agrocybe</taxon>
    </lineage>
</organism>
<dbReference type="InterPro" id="IPR000073">
    <property type="entry name" value="AB_hydrolase_1"/>
</dbReference>
<dbReference type="OrthoDB" id="294702at2759"/>
<dbReference type="Proteomes" id="UP001148786">
    <property type="component" value="Unassembled WGS sequence"/>
</dbReference>
<keyword evidence="3" id="KW-1185">Reference proteome</keyword>
<name>A0A9W8N1Y5_9AGAR</name>
<feature type="domain" description="AB hydrolase-1" evidence="1">
    <location>
        <begin position="34"/>
        <end position="308"/>
    </location>
</feature>
<dbReference type="Pfam" id="PF12697">
    <property type="entry name" value="Abhydrolase_6"/>
    <property type="match status" value="1"/>
</dbReference>
<evidence type="ECO:0000313" key="3">
    <source>
        <dbReference type="Proteomes" id="UP001148786"/>
    </source>
</evidence>
<proteinExistence type="predicted"/>
<dbReference type="SUPFAM" id="SSF53474">
    <property type="entry name" value="alpha/beta-Hydrolases"/>
    <property type="match status" value="1"/>
</dbReference>
<sequence length="325" mass="36079">MSANTTAPENYHQLADGRTLAYSESGNASSTTLIIFFHGAFGVGNASNPPRIFTEGDFHFVAPTLPGWGKSSPRNKRTPYRLSLPADIASLIERVHPLKEDTKIYISGGSYGTVPAQVLYGAPFDLFPPGRHVAGCLILAPFSPFKLHKDYKNDMTLQNYLAVGPPSQYLPFNIIARLGSLALSHKFKSQEQTEAFIRETFFDKMEGEERAAFTKWSQESGRTETQVARDLGDSMYRSVEETWDGFLEISDVIHGDWGFNPGFLDEDHNKRPIVIVASEGDTMAPDSMAKWLAATYKNAHFRSVSGGHLASLFHLNDLWKDLLAI</sequence>
<evidence type="ECO:0000313" key="2">
    <source>
        <dbReference type="EMBL" id="KAJ3517548.1"/>
    </source>
</evidence>